<dbReference type="PANTHER" id="PTHR43420:SF44">
    <property type="entry name" value="ACETYLTRANSFERASE YPEA"/>
    <property type="match status" value="1"/>
</dbReference>
<proteinExistence type="inferred from homology"/>
<dbReference type="RefSeq" id="WP_353303523.1">
    <property type="nucleotide sequence ID" value="NZ_BAABWN010000008.1"/>
</dbReference>
<evidence type="ECO:0000256" key="1">
    <source>
        <dbReference type="ARBA" id="ARBA00005395"/>
    </source>
</evidence>
<feature type="domain" description="N-acetyltransferase" evidence="6">
    <location>
        <begin position="7"/>
        <end position="152"/>
    </location>
</feature>
<dbReference type="SUPFAM" id="SSF55729">
    <property type="entry name" value="Acyl-CoA N-acyltransferases (Nat)"/>
    <property type="match status" value="1"/>
</dbReference>
<dbReference type="EMBL" id="BAABWN010000008">
    <property type="protein sequence ID" value="GAA6168806.1"/>
    <property type="molecule type" value="Genomic_DNA"/>
</dbReference>
<sequence>MPAPTEYCLREMTEEDIPSALAIEKHAQFHPWSKAEFERSLSANRRAWVIETIPTKQLSAFAVFGLLAGEVELLTIATHADHKRKGFAKALIQHAIENLAAETIFLEVRESNTNAIELYESIGFNEIGCRKNYYPAANGQRENALLYALTCA</sequence>
<reference evidence="7 8" key="1">
    <citation type="submission" date="2024-04" db="EMBL/GenBank/DDBJ databases">
        <title>Draft genome sequence of Sessilibacter corallicola NBRC 116591.</title>
        <authorList>
            <person name="Miyakawa T."/>
            <person name="Kusuya Y."/>
            <person name="Miura T."/>
        </authorList>
    </citation>
    <scope>NUCLEOTIDE SEQUENCE [LARGE SCALE GENOMIC DNA]</scope>
    <source>
        <strain evidence="7 8">KU-00831-HH</strain>
    </source>
</reference>
<dbReference type="InterPro" id="IPR016181">
    <property type="entry name" value="Acyl_CoA_acyltransferase"/>
</dbReference>
<dbReference type="InterPro" id="IPR050680">
    <property type="entry name" value="YpeA/RimI_acetyltransf"/>
</dbReference>
<keyword evidence="7" id="KW-0689">Ribosomal protein</keyword>
<dbReference type="Gene3D" id="3.40.630.30">
    <property type="match status" value="1"/>
</dbReference>
<keyword evidence="4" id="KW-0012">Acyltransferase</keyword>
<evidence type="ECO:0000313" key="7">
    <source>
        <dbReference type="EMBL" id="GAA6168806.1"/>
    </source>
</evidence>
<comment type="caution">
    <text evidence="7">The sequence shown here is derived from an EMBL/GenBank/DDBJ whole genome shotgun (WGS) entry which is preliminary data.</text>
</comment>
<dbReference type="CDD" id="cd04301">
    <property type="entry name" value="NAT_SF"/>
    <property type="match status" value="1"/>
</dbReference>
<dbReference type="GO" id="GO:0005840">
    <property type="term" value="C:ribosome"/>
    <property type="evidence" value="ECO:0007669"/>
    <property type="project" value="UniProtKB-KW"/>
</dbReference>
<comment type="catalytic activity">
    <reaction evidence="5">
        <text>N-terminal L-alanyl-[ribosomal protein bS18] + acetyl-CoA = N-terminal N(alpha)-acetyl-L-alanyl-[ribosomal protein bS18] + CoA + H(+)</text>
        <dbReference type="Rhea" id="RHEA:43756"/>
        <dbReference type="Rhea" id="RHEA-COMP:10676"/>
        <dbReference type="Rhea" id="RHEA-COMP:10677"/>
        <dbReference type="ChEBI" id="CHEBI:15378"/>
        <dbReference type="ChEBI" id="CHEBI:57287"/>
        <dbReference type="ChEBI" id="CHEBI:57288"/>
        <dbReference type="ChEBI" id="CHEBI:64718"/>
        <dbReference type="ChEBI" id="CHEBI:83683"/>
        <dbReference type="EC" id="2.3.1.266"/>
    </reaction>
</comment>
<dbReference type="PROSITE" id="PS51186">
    <property type="entry name" value="GNAT"/>
    <property type="match status" value="1"/>
</dbReference>
<keyword evidence="7" id="KW-0687">Ribonucleoprotein</keyword>
<evidence type="ECO:0000256" key="3">
    <source>
        <dbReference type="ARBA" id="ARBA00022679"/>
    </source>
</evidence>
<comment type="subcellular location">
    <subcellularLocation>
        <location evidence="5">Cytoplasm</location>
    </subcellularLocation>
</comment>
<dbReference type="Pfam" id="PF00583">
    <property type="entry name" value="Acetyltransf_1"/>
    <property type="match status" value="1"/>
</dbReference>
<evidence type="ECO:0000256" key="5">
    <source>
        <dbReference type="RuleBase" id="RU363094"/>
    </source>
</evidence>
<name>A0ABQ0AAX5_9GAMM</name>
<dbReference type="EC" id="2.3.1.266" evidence="5"/>
<organism evidence="7 8">
    <name type="scientific">Sessilibacter corallicola</name>
    <dbReference type="NCBI Taxonomy" id="2904075"/>
    <lineage>
        <taxon>Bacteria</taxon>
        <taxon>Pseudomonadati</taxon>
        <taxon>Pseudomonadota</taxon>
        <taxon>Gammaproteobacteria</taxon>
        <taxon>Cellvibrionales</taxon>
        <taxon>Cellvibrionaceae</taxon>
        <taxon>Sessilibacter</taxon>
    </lineage>
</organism>
<keyword evidence="8" id="KW-1185">Reference proteome</keyword>
<dbReference type="PANTHER" id="PTHR43420">
    <property type="entry name" value="ACETYLTRANSFERASE"/>
    <property type="match status" value="1"/>
</dbReference>
<comment type="function">
    <text evidence="5">Acetylates the N-terminal alanine of ribosomal protein bS18.</text>
</comment>
<evidence type="ECO:0000256" key="4">
    <source>
        <dbReference type="ARBA" id="ARBA00023315"/>
    </source>
</evidence>
<keyword evidence="3" id="KW-0808">Transferase</keyword>
<dbReference type="InterPro" id="IPR006464">
    <property type="entry name" value="AcTrfase_RimI/Ard1"/>
</dbReference>
<evidence type="ECO:0000256" key="2">
    <source>
        <dbReference type="ARBA" id="ARBA00022490"/>
    </source>
</evidence>
<comment type="similarity">
    <text evidence="1 5">Belongs to the acetyltransferase family. RimI subfamily.</text>
</comment>
<evidence type="ECO:0000313" key="8">
    <source>
        <dbReference type="Proteomes" id="UP001465153"/>
    </source>
</evidence>
<dbReference type="NCBIfam" id="TIGR01575">
    <property type="entry name" value="rimI"/>
    <property type="match status" value="1"/>
</dbReference>
<accession>A0ABQ0AAX5</accession>
<evidence type="ECO:0000259" key="6">
    <source>
        <dbReference type="PROSITE" id="PS51186"/>
    </source>
</evidence>
<dbReference type="InterPro" id="IPR000182">
    <property type="entry name" value="GNAT_dom"/>
</dbReference>
<gene>
    <name evidence="7" type="primary">rimI</name>
    <name evidence="7" type="ORF">NBRC116591_26170</name>
</gene>
<protein>
    <recommendedName>
        <fullName evidence="5">[Ribosomal protein bS18]-alanine N-acetyltransferase</fullName>
        <ecNumber evidence="5">2.3.1.266</ecNumber>
    </recommendedName>
</protein>
<keyword evidence="2 5" id="KW-0963">Cytoplasm</keyword>
<dbReference type="Proteomes" id="UP001465153">
    <property type="component" value="Unassembled WGS sequence"/>
</dbReference>